<evidence type="ECO:0000313" key="6">
    <source>
        <dbReference type="Proteomes" id="UP000294656"/>
    </source>
</evidence>
<keyword evidence="1 4" id="KW-0812">Transmembrane</keyword>
<dbReference type="AlphaFoldDB" id="A0A4R6M861"/>
<dbReference type="Proteomes" id="UP000294656">
    <property type="component" value="Unassembled WGS sequence"/>
</dbReference>
<feature type="transmembrane region" description="Helical" evidence="4">
    <location>
        <begin position="105"/>
        <end position="126"/>
    </location>
</feature>
<keyword evidence="2 4" id="KW-1133">Transmembrane helix</keyword>
<evidence type="ECO:0000256" key="4">
    <source>
        <dbReference type="SAM" id="Phobius"/>
    </source>
</evidence>
<dbReference type="GO" id="GO:0022857">
    <property type="term" value="F:transmembrane transporter activity"/>
    <property type="evidence" value="ECO:0007669"/>
    <property type="project" value="InterPro"/>
</dbReference>
<evidence type="ECO:0000256" key="2">
    <source>
        <dbReference type="ARBA" id="ARBA00022989"/>
    </source>
</evidence>
<feature type="transmembrane region" description="Helical" evidence="4">
    <location>
        <begin position="270"/>
        <end position="287"/>
    </location>
</feature>
<feature type="transmembrane region" description="Helical" evidence="4">
    <location>
        <begin position="319"/>
        <end position="340"/>
    </location>
</feature>
<name>A0A4R6M861_9GAMM</name>
<feature type="transmembrane region" description="Helical" evidence="4">
    <location>
        <begin position="138"/>
        <end position="163"/>
    </location>
</feature>
<keyword evidence="6" id="KW-1185">Reference proteome</keyword>
<accession>A0A4R6M861</accession>
<dbReference type="Gene3D" id="1.20.1250.20">
    <property type="entry name" value="MFS general substrate transporter like domains"/>
    <property type="match status" value="1"/>
</dbReference>
<dbReference type="OrthoDB" id="5317164at2"/>
<proteinExistence type="predicted"/>
<dbReference type="Pfam" id="PF07690">
    <property type="entry name" value="MFS_1"/>
    <property type="match status" value="1"/>
</dbReference>
<feature type="transmembrane region" description="Helical" evidence="4">
    <location>
        <begin position="48"/>
        <end position="69"/>
    </location>
</feature>
<dbReference type="RefSeq" id="WP_133504091.1">
    <property type="nucleotide sequence ID" value="NZ_SNXC01000012.1"/>
</dbReference>
<dbReference type="SUPFAM" id="SSF103473">
    <property type="entry name" value="MFS general substrate transporter"/>
    <property type="match status" value="1"/>
</dbReference>
<dbReference type="InterPro" id="IPR011701">
    <property type="entry name" value="MFS"/>
</dbReference>
<dbReference type="EMBL" id="SNXC01000012">
    <property type="protein sequence ID" value="TDO97524.1"/>
    <property type="molecule type" value="Genomic_DNA"/>
</dbReference>
<organism evidence="5 6">
    <name type="scientific">Marinomonas balearica</name>
    <dbReference type="NCBI Taxonomy" id="491947"/>
    <lineage>
        <taxon>Bacteria</taxon>
        <taxon>Pseudomonadati</taxon>
        <taxon>Pseudomonadota</taxon>
        <taxon>Gammaproteobacteria</taxon>
        <taxon>Oceanospirillales</taxon>
        <taxon>Oceanospirillaceae</taxon>
        <taxon>Marinomonas</taxon>
    </lineage>
</organism>
<evidence type="ECO:0000313" key="5">
    <source>
        <dbReference type="EMBL" id="TDO97524.1"/>
    </source>
</evidence>
<feature type="transmembrane region" description="Helical" evidence="4">
    <location>
        <begin position="175"/>
        <end position="194"/>
    </location>
</feature>
<evidence type="ECO:0000256" key="3">
    <source>
        <dbReference type="ARBA" id="ARBA00023136"/>
    </source>
</evidence>
<dbReference type="InterPro" id="IPR036259">
    <property type="entry name" value="MFS_trans_sf"/>
</dbReference>
<feature type="transmembrane region" description="Helical" evidence="4">
    <location>
        <begin position="229"/>
        <end position="250"/>
    </location>
</feature>
<feature type="transmembrane region" description="Helical" evidence="4">
    <location>
        <begin position="81"/>
        <end position="99"/>
    </location>
</feature>
<keyword evidence="3 4" id="KW-0472">Membrane</keyword>
<sequence length="407" mass="43929">MSAQTRIFTANNLALLAFILLLALNLRGPVTSFSPLIPEIAANLSLNGSQLGLITTIPLVCFALFALLTSKLVRHFDVYRILLVGTGLILLGMLCRAANGYSTLVVGVTLIGAGIAVGNTLLPSVLKRHFPLHIPSLTALYVLMMSIGGFVIASSSVPLSLWYVESNYAESGWRFALLCQASIVLLPVLAYFFIKQNKPTKHTQSDAPHHSDNKPVPPSKTSIWRSTTAWQVSGFLALNSFLNYVMVAWFPSILIESHFSQTTAGLNLGYMQLAGALPSLLLTPFINRKSVFPLLCLLATSTSTLSIFALFLLPKLAVIWAITFGFSSSLGFILGLSLVAIKSKDILEAAELSGMAQLLGYSLAAIGPVTFGALHDQVGTWHPLLLILGLVAVMWSMIGWKVSRPNF</sequence>
<feature type="transmembrane region" description="Helical" evidence="4">
    <location>
        <begin position="380"/>
        <end position="400"/>
    </location>
</feature>
<dbReference type="PANTHER" id="PTHR23523:SF2">
    <property type="entry name" value="2-NITROIMIDAZOLE TRANSPORTER"/>
    <property type="match status" value="1"/>
</dbReference>
<feature type="transmembrane region" description="Helical" evidence="4">
    <location>
        <begin position="352"/>
        <end position="374"/>
    </location>
</feature>
<dbReference type="PANTHER" id="PTHR23523">
    <property type="match status" value="1"/>
</dbReference>
<feature type="transmembrane region" description="Helical" evidence="4">
    <location>
        <begin position="294"/>
        <end position="313"/>
    </location>
</feature>
<protein>
    <submittedName>
        <fullName evidence="5">CP family cyanate transporter-like MFS transporter</fullName>
    </submittedName>
</protein>
<reference evidence="5 6" key="1">
    <citation type="submission" date="2019-03" db="EMBL/GenBank/DDBJ databases">
        <title>Genomic Encyclopedia of Type Strains, Phase III (KMG-III): the genomes of soil and plant-associated and newly described type strains.</title>
        <authorList>
            <person name="Whitman W."/>
        </authorList>
    </citation>
    <scope>NUCLEOTIDE SEQUENCE [LARGE SCALE GENOMIC DNA]</scope>
    <source>
        <strain evidence="5 6">CECT 7378</strain>
    </source>
</reference>
<dbReference type="InterPro" id="IPR052524">
    <property type="entry name" value="MFS_Cyanate_Porter"/>
</dbReference>
<comment type="caution">
    <text evidence="5">The sequence shown here is derived from an EMBL/GenBank/DDBJ whole genome shotgun (WGS) entry which is preliminary data.</text>
</comment>
<gene>
    <name evidence="5" type="ORF">DFP79_2345</name>
</gene>
<evidence type="ECO:0000256" key="1">
    <source>
        <dbReference type="ARBA" id="ARBA00022692"/>
    </source>
</evidence>